<evidence type="ECO:0000313" key="1">
    <source>
        <dbReference type="EMBL" id="SVB78901.1"/>
    </source>
</evidence>
<accession>A0A382GXI2</accession>
<protein>
    <submittedName>
        <fullName evidence="1">Uncharacterized protein</fullName>
    </submittedName>
</protein>
<proteinExistence type="predicted"/>
<feature type="non-terminal residue" evidence="1">
    <location>
        <position position="1"/>
    </location>
</feature>
<reference evidence="1" key="1">
    <citation type="submission" date="2018-05" db="EMBL/GenBank/DDBJ databases">
        <authorList>
            <person name="Lanie J.A."/>
            <person name="Ng W.-L."/>
            <person name="Kazmierczak K.M."/>
            <person name="Andrzejewski T.M."/>
            <person name="Davidsen T.M."/>
            <person name="Wayne K.J."/>
            <person name="Tettelin H."/>
            <person name="Glass J.I."/>
            <person name="Rusch D."/>
            <person name="Podicherti R."/>
            <person name="Tsui H.-C.T."/>
            <person name="Winkler M.E."/>
        </authorList>
    </citation>
    <scope>NUCLEOTIDE SEQUENCE</scope>
</reference>
<organism evidence="1">
    <name type="scientific">marine metagenome</name>
    <dbReference type="NCBI Taxonomy" id="408172"/>
    <lineage>
        <taxon>unclassified sequences</taxon>
        <taxon>metagenomes</taxon>
        <taxon>ecological metagenomes</taxon>
    </lineage>
</organism>
<gene>
    <name evidence="1" type="ORF">METZ01_LOCUS231755</name>
</gene>
<sequence length="28" mass="3039">VAAPEPTLHLAKITREVAKTFWGDTAES</sequence>
<dbReference type="AlphaFoldDB" id="A0A382GXI2"/>
<feature type="non-terminal residue" evidence="1">
    <location>
        <position position="28"/>
    </location>
</feature>
<name>A0A382GXI2_9ZZZZ</name>
<dbReference type="EMBL" id="UINC01057587">
    <property type="protein sequence ID" value="SVB78901.1"/>
    <property type="molecule type" value="Genomic_DNA"/>
</dbReference>